<dbReference type="AlphaFoldDB" id="A0A9Q2XRE9"/>
<dbReference type="Proteomes" id="UP001106592">
    <property type="component" value="Unassembled WGS sequence"/>
</dbReference>
<dbReference type="CDD" id="cd07185">
    <property type="entry name" value="OmpA_C-like"/>
    <property type="match status" value="1"/>
</dbReference>
<dbReference type="PANTHER" id="PTHR30329">
    <property type="entry name" value="STATOR ELEMENT OF FLAGELLAR MOTOR COMPLEX"/>
    <property type="match status" value="1"/>
</dbReference>
<keyword evidence="2 3" id="KW-0472">Membrane</keyword>
<evidence type="ECO:0000313" key="5">
    <source>
        <dbReference type="EMBL" id="MBV6290324.1"/>
    </source>
</evidence>
<dbReference type="Pfam" id="PF00691">
    <property type="entry name" value="OmpA"/>
    <property type="match status" value="1"/>
</dbReference>
<gene>
    <name evidence="5" type="ORF">KUO17_25440</name>
</gene>
<dbReference type="InterPro" id="IPR006690">
    <property type="entry name" value="OMPA-like_CS"/>
</dbReference>
<dbReference type="InterPro" id="IPR006665">
    <property type="entry name" value="OmpA-like"/>
</dbReference>
<comment type="subcellular location">
    <subcellularLocation>
        <location evidence="1">Membrane</location>
    </subcellularLocation>
</comment>
<evidence type="ECO:0000256" key="1">
    <source>
        <dbReference type="ARBA" id="ARBA00004370"/>
    </source>
</evidence>
<organism evidence="5 6">
    <name type="scientific">Pseudomonas aegrilactucae</name>
    <dbReference type="NCBI Taxonomy" id="2854028"/>
    <lineage>
        <taxon>Bacteria</taxon>
        <taxon>Pseudomonadati</taxon>
        <taxon>Pseudomonadota</taxon>
        <taxon>Gammaproteobacteria</taxon>
        <taxon>Pseudomonadales</taxon>
        <taxon>Pseudomonadaceae</taxon>
        <taxon>Pseudomonas</taxon>
    </lineage>
</organism>
<keyword evidence="6" id="KW-1185">Reference proteome</keyword>
<evidence type="ECO:0000259" key="4">
    <source>
        <dbReference type="PROSITE" id="PS51123"/>
    </source>
</evidence>
<dbReference type="GO" id="GO:0009279">
    <property type="term" value="C:cell outer membrane"/>
    <property type="evidence" value="ECO:0007669"/>
    <property type="project" value="InterPro"/>
</dbReference>
<sequence length="213" mass="23532">MFYEAMRCSGVSAQRAKIMYTAVYQCGPRWGTDLGVRLFPCREQKMRSFVRRWKSLIYDKPDIELSELEMLDSSSLVEHTKDPVEALFKAIGGLATIDELGDEIWISILVDTNVVSDNRVTEITNKVSATLGNIPGISITIEGHADSTGSAEINLALSQRRADATAKKLIAKGFDPSAISARGYGEHRPVADNSTGEGRALDRRIDIIIREEL</sequence>
<feature type="domain" description="OmpA-like" evidence="4">
    <location>
        <begin position="97"/>
        <end position="213"/>
    </location>
</feature>
<evidence type="ECO:0000256" key="2">
    <source>
        <dbReference type="ARBA" id="ARBA00023136"/>
    </source>
</evidence>
<accession>A0A9Q2XRE9</accession>
<comment type="caution">
    <text evidence="5">The sequence shown here is derived from an EMBL/GenBank/DDBJ whole genome shotgun (WGS) entry which is preliminary data.</text>
</comment>
<dbReference type="InterPro" id="IPR050330">
    <property type="entry name" value="Bact_OuterMem_StrucFunc"/>
</dbReference>
<protein>
    <submittedName>
        <fullName evidence="5">OmpA family protein</fullName>
    </submittedName>
</protein>
<proteinExistence type="predicted"/>
<name>A0A9Q2XRE9_9PSED</name>
<dbReference type="PROSITE" id="PS51123">
    <property type="entry name" value="OMPA_2"/>
    <property type="match status" value="1"/>
</dbReference>
<reference evidence="5" key="1">
    <citation type="journal article" date="2022" name="Int. J. Syst. Evol. Microbiol.">
        <title>Pseudomonas aegrilactucae sp. nov. and Pseudomonas morbosilactucae sp. nov., pathogens causing bacterial rot of lettuce in Japan.</title>
        <authorList>
            <person name="Sawada H."/>
            <person name="Fujikawa T."/>
            <person name="Satou M."/>
        </authorList>
    </citation>
    <scope>NUCLEOTIDE SEQUENCE</scope>
    <source>
        <strain evidence="5">MAFF 301350</strain>
    </source>
</reference>
<dbReference type="PROSITE" id="PS01068">
    <property type="entry name" value="OMPA_1"/>
    <property type="match status" value="1"/>
</dbReference>
<evidence type="ECO:0000256" key="3">
    <source>
        <dbReference type="PROSITE-ProRule" id="PRU00473"/>
    </source>
</evidence>
<dbReference type="EMBL" id="JAHTBI010000124">
    <property type="protein sequence ID" value="MBV6290324.1"/>
    <property type="molecule type" value="Genomic_DNA"/>
</dbReference>
<reference evidence="5" key="2">
    <citation type="journal article" date="2023" name="Plant Pathol.">
        <title>Dismantling and reorganizing Pseudomonas marginalis sensu#lato.</title>
        <authorList>
            <person name="Sawada H."/>
            <person name="Fujikawa T."/>
            <person name="Satou M."/>
        </authorList>
    </citation>
    <scope>NUCLEOTIDE SEQUENCE</scope>
    <source>
        <strain evidence="5">MAFF 301350</strain>
    </source>
</reference>
<evidence type="ECO:0000313" key="6">
    <source>
        <dbReference type="Proteomes" id="UP001106592"/>
    </source>
</evidence>
<dbReference type="PANTHER" id="PTHR30329:SF21">
    <property type="entry name" value="LIPOPROTEIN YIAD-RELATED"/>
    <property type="match status" value="1"/>
</dbReference>